<sequence length="210" mass="24054">MEVEEIDSPVSLASFNAASVPANDIEPEFEPSIPDVLPHEKLYTIQIGGNSFSISGASLSSDSPSYFTNYFIKNPDKTILSIDRSPTVFEKIYSHLQGYHISIETPLEFVYLFSDSFYYNLPTLKKYIYTYPYYFIIIGNSSFKFNKNLIDSNHLKFGNYPNFFSISYNSIFKDPTILIQSKNLIRPPPQAPIILKKNDENLFKIILNIL</sequence>
<proteinExistence type="predicted"/>
<feature type="non-terminal residue" evidence="1">
    <location>
        <position position="210"/>
    </location>
</feature>
<organism evidence="1 2">
    <name type="scientific">Ascoidea rubescens DSM 1968</name>
    <dbReference type="NCBI Taxonomy" id="1344418"/>
    <lineage>
        <taxon>Eukaryota</taxon>
        <taxon>Fungi</taxon>
        <taxon>Dikarya</taxon>
        <taxon>Ascomycota</taxon>
        <taxon>Saccharomycotina</taxon>
        <taxon>Saccharomycetes</taxon>
        <taxon>Ascoideaceae</taxon>
        <taxon>Ascoidea</taxon>
    </lineage>
</organism>
<evidence type="ECO:0000313" key="2">
    <source>
        <dbReference type="Proteomes" id="UP000095038"/>
    </source>
</evidence>
<dbReference type="PANTHER" id="PTHR31758:SF2">
    <property type="entry name" value="BTB_POZ DOMAIN-CONTAINING PROTEIN YLR108C"/>
    <property type="match status" value="1"/>
</dbReference>
<protein>
    <recommendedName>
        <fullName evidence="3">Potassium channel tetramerisation-type BTB domain-containing protein</fullName>
    </recommendedName>
</protein>
<dbReference type="InParanoid" id="A0A1D2VP98"/>
<reference evidence="2" key="1">
    <citation type="submission" date="2016-05" db="EMBL/GenBank/DDBJ databases">
        <title>Comparative genomics of biotechnologically important yeasts.</title>
        <authorList>
            <consortium name="DOE Joint Genome Institute"/>
            <person name="Riley R."/>
            <person name="Haridas S."/>
            <person name="Wolfe K.H."/>
            <person name="Lopes M.R."/>
            <person name="Hittinger C.T."/>
            <person name="Goker M."/>
            <person name="Salamov A."/>
            <person name="Wisecaver J."/>
            <person name="Long T.M."/>
            <person name="Aerts A.L."/>
            <person name="Barry K."/>
            <person name="Choi C."/>
            <person name="Clum A."/>
            <person name="Coughlan A.Y."/>
            <person name="Deshpande S."/>
            <person name="Douglass A.P."/>
            <person name="Hanson S.J."/>
            <person name="Klenk H.-P."/>
            <person name="Labutti K."/>
            <person name="Lapidus A."/>
            <person name="Lindquist E."/>
            <person name="Lipzen A."/>
            <person name="Meier-Kolthoff J.P."/>
            <person name="Ohm R.A."/>
            <person name="Otillar R.P."/>
            <person name="Pangilinan J."/>
            <person name="Peng Y."/>
            <person name="Rokas A."/>
            <person name="Rosa C.A."/>
            <person name="Scheuner C."/>
            <person name="Sibirny A.A."/>
            <person name="Slot J.C."/>
            <person name="Stielow J.B."/>
            <person name="Sun H."/>
            <person name="Kurtzman C.P."/>
            <person name="Blackwell M."/>
            <person name="Grigoriev I.V."/>
            <person name="Jeffries T.W."/>
        </authorList>
    </citation>
    <scope>NUCLEOTIDE SEQUENCE [LARGE SCALE GENOMIC DNA]</scope>
    <source>
        <strain evidence="2">DSM 1968</strain>
    </source>
</reference>
<dbReference type="InterPro" id="IPR011333">
    <property type="entry name" value="SKP1/BTB/POZ_sf"/>
</dbReference>
<dbReference type="GeneID" id="30963861"/>
<dbReference type="STRING" id="1344418.A0A1D2VP98"/>
<dbReference type="EMBL" id="KV454475">
    <property type="protein sequence ID" value="ODV63414.1"/>
    <property type="molecule type" value="Genomic_DNA"/>
</dbReference>
<dbReference type="SUPFAM" id="SSF54695">
    <property type="entry name" value="POZ domain"/>
    <property type="match status" value="1"/>
</dbReference>
<dbReference type="AlphaFoldDB" id="A0A1D2VP98"/>
<accession>A0A1D2VP98</accession>
<dbReference type="PANTHER" id="PTHR31758">
    <property type="entry name" value="BTB/POZ DOMAIN-CONTAINING PROTEIN YLR108C"/>
    <property type="match status" value="1"/>
</dbReference>
<gene>
    <name evidence="1" type="ORF">ASCRUDRAFT_30864</name>
</gene>
<dbReference type="Gene3D" id="3.30.710.10">
    <property type="entry name" value="Potassium Channel Kv1.1, Chain A"/>
    <property type="match status" value="1"/>
</dbReference>
<dbReference type="Proteomes" id="UP000095038">
    <property type="component" value="Unassembled WGS sequence"/>
</dbReference>
<dbReference type="RefSeq" id="XP_020049721.1">
    <property type="nucleotide sequence ID" value="XM_020190225.1"/>
</dbReference>
<evidence type="ECO:0008006" key="3">
    <source>
        <dbReference type="Google" id="ProtNLM"/>
    </source>
</evidence>
<keyword evidence="2" id="KW-1185">Reference proteome</keyword>
<name>A0A1D2VP98_9ASCO</name>
<evidence type="ECO:0000313" key="1">
    <source>
        <dbReference type="EMBL" id="ODV63414.1"/>
    </source>
</evidence>
<dbReference type="OrthoDB" id="2414723at2759"/>